<gene>
    <name evidence="1" type="ORF">PY04538</name>
</gene>
<proteinExistence type="predicted"/>
<accession>Q7RG13</accession>
<dbReference type="AlphaFoldDB" id="Q7RG13"/>
<keyword evidence="2" id="KW-1185">Reference proteome</keyword>
<dbReference type="PaxDb" id="73239-Q7RG13"/>
<dbReference type="EMBL" id="AABL01001387">
    <property type="protein sequence ID" value="EAA16415.1"/>
    <property type="molecule type" value="Genomic_DNA"/>
</dbReference>
<reference evidence="1 2" key="1">
    <citation type="journal article" date="2002" name="Nature">
        <title>Genome sequence and comparative analysis of the model rodent malaria parasite Plasmodium yoelii yoelii.</title>
        <authorList>
            <person name="Carlton J.M."/>
            <person name="Angiuoli S.V."/>
            <person name="Suh B.B."/>
            <person name="Kooij T.W."/>
            <person name="Pertea M."/>
            <person name="Silva J.C."/>
            <person name="Ermolaeva M.D."/>
            <person name="Allen J.E."/>
            <person name="Selengut J.D."/>
            <person name="Koo H.L."/>
            <person name="Peterson J.D."/>
            <person name="Pop M."/>
            <person name="Kosack D.S."/>
            <person name="Shumway M.F."/>
            <person name="Bidwell S.L."/>
            <person name="Shallom S.J."/>
            <person name="van Aken S.E."/>
            <person name="Riedmuller S.B."/>
            <person name="Feldblyum T.V."/>
            <person name="Cho J.K."/>
            <person name="Quackenbush J."/>
            <person name="Sedegah M."/>
            <person name="Shoaibi A."/>
            <person name="Cummings L.M."/>
            <person name="Florens L."/>
            <person name="Yates J.R."/>
            <person name="Raine J.D."/>
            <person name="Sinden R.E."/>
            <person name="Harris M.A."/>
            <person name="Cunningham D.A."/>
            <person name="Preiser P.R."/>
            <person name="Bergman L.W."/>
            <person name="Vaidya A.B."/>
            <person name="van Lin L.H."/>
            <person name="Janse C.J."/>
            <person name="Waters A.P."/>
            <person name="Smith H.O."/>
            <person name="White O.R."/>
            <person name="Salzberg S.L."/>
            <person name="Venter J.C."/>
            <person name="Fraser C.M."/>
            <person name="Hoffman S.L."/>
            <person name="Gardner M.J."/>
            <person name="Carucci D.J."/>
        </authorList>
    </citation>
    <scope>NUCLEOTIDE SEQUENCE [LARGE SCALE GENOMIC DNA]</scope>
    <source>
        <strain evidence="1 2">17XNL</strain>
    </source>
</reference>
<evidence type="ECO:0000313" key="1">
    <source>
        <dbReference type="EMBL" id="EAA16415.1"/>
    </source>
</evidence>
<dbReference type="Proteomes" id="UP000008553">
    <property type="component" value="Unassembled WGS sequence"/>
</dbReference>
<dbReference type="InParanoid" id="Q7RG13"/>
<protein>
    <submittedName>
        <fullName evidence="1">Uncharacterized protein</fullName>
    </submittedName>
</protein>
<evidence type="ECO:0000313" key="2">
    <source>
        <dbReference type="Proteomes" id="UP000008553"/>
    </source>
</evidence>
<comment type="caution">
    <text evidence="1">The sequence shown here is derived from an EMBL/GenBank/DDBJ whole genome shotgun (WGS) entry which is preliminary data.</text>
</comment>
<feature type="non-terminal residue" evidence="1">
    <location>
        <position position="1"/>
    </location>
</feature>
<sequence length="19" mass="2346">QNIILNFINILICNYINYF</sequence>
<organism evidence="1 2">
    <name type="scientific">Plasmodium yoelii yoelii</name>
    <dbReference type="NCBI Taxonomy" id="73239"/>
    <lineage>
        <taxon>Eukaryota</taxon>
        <taxon>Sar</taxon>
        <taxon>Alveolata</taxon>
        <taxon>Apicomplexa</taxon>
        <taxon>Aconoidasida</taxon>
        <taxon>Haemosporida</taxon>
        <taxon>Plasmodiidae</taxon>
        <taxon>Plasmodium</taxon>
        <taxon>Plasmodium (Vinckeia)</taxon>
    </lineage>
</organism>
<name>Q7RG13_PLAYO</name>